<evidence type="ECO:0000256" key="1">
    <source>
        <dbReference type="SAM" id="MobiDB-lite"/>
    </source>
</evidence>
<evidence type="ECO:0000313" key="2">
    <source>
        <dbReference type="EMBL" id="KAK3743779.1"/>
    </source>
</evidence>
<feature type="region of interest" description="Disordered" evidence="1">
    <location>
        <begin position="73"/>
        <end position="141"/>
    </location>
</feature>
<dbReference type="AlphaFoldDB" id="A0AAE0YFD0"/>
<gene>
    <name evidence="2" type="ORF">RRG08_043511</name>
</gene>
<feature type="compositionally biased region" description="Polar residues" evidence="1">
    <location>
        <begin position="75"/>
        <end position="89"/>
    </location>
</feature>
<organism evidence="2 3">
    <name type="scientific">Elysia crispata</name>
    <name type="common">lettuce slug</name>
    <dbReference type="NCBI Taxonomy" id="231223"/>
    <lineage>
        <taxon>Eukaryota</taxon>
        <taxon>Metazoa</taxon>
        <taxon>Spiralia</taxon>
        <taxon>Lophotrochozoa</taxon>
        <taxon>Mollusca</taxon>
        <taxon>Gastropoda</taxon>
        <taxon>Heterobranchia</taxon>
        <taxon>Euthyneura</taxon>
        <taxon>Panpulmonata</taxon>
        <taxon>Sacoglossa</taxon>
        <taxon>Placobranchoidea</taxon>
        <taxon>Plakobranchidae</taxon>
        <taxon>Elysia</taxon>
    </lineage>
</organism>
<keyword evidence="3" id="KW-1185">Reference proteome</keyword>
<protein>
    <submittedName>
        <fullName evidence="2">Uncharacterized protein</fullName>
    </submittedName>
</protein>
<name>A0AAE0YFD0_9GAST</name>
<accession>A0AAE0YFD0</accession>
<dbReference type="EMBL" id="JAWDGP010006298">
    <property type="protein sequence ID" value="KAK3743779.1"/>
    <property type="molecule type" value="Genomic_DNA"/>
</dbReference>
<comment type="caution">
    <text evidence="2">The sequence shown here is derived from an EMBL/GenBank/DDBJ whole genome shotgun (WGS) entry which is preliminary data.</text>
</comment>
<sequence length="303" mass="33782">MEEMVESKKGSHLMWLAHCMHSRLGLLRSHTNHKSQCGQDDTTSQTIVHPCLYDIPYYGSLVRPAGLPARRLQRPASSLNTGRRGQCSQRRAATLTADRDRSSASTSRRTSHHSGRIPTDKSRPGGAHLTDFPNPGKCVETPELPDNVGTGYYDQVKGVKICVSVGGRDEEEIFSGKKLAIPQRSRTTHTVYSSLNNKKHALCAQQFTPLTLVLTLRTARPESDVMGGVDITETDYCQISLKGVSRLKALRSVLVLGWLSRPLQEGGKDEFSMLSREGGKDEFSMLSRRVEKDEFSMRRVEKR</sequence>
<reference evidence="2" key="1">
    <citation type="journal article" date="2023" name="G3 (Bethesda)">
        <title>A reference genome for the long-term kleptoplast-retaining sea slug Elysia crispata morphotype clarki.</title>
        <authorList>
            <person name="Eastman K.E."/>
            <person name="Pendleton A.L."/>
            <person name="Shaikh M.A."/>
            <person name="Suttiyut T."/>
            <person name="Ogas R."/>
            <person name="Tomko P."/>
            <person name="Gavelis G."/>
            <person name="Widhalm J.R."/>
            <person name="Wisecaver J.H."/>
        </authorList>
    </citation>
    <scope>NUCLEOTIDE SEQUENCE</scope>
    <source>
        <strain evidence="2">ECLA1</strain>
    </source>
</reference>
<evidence type="ECO:0000313" key="3">
    <source>
        <dbReference type="Proteomes" id="UP001283361"/>
    </source>
</evidence>
<proteinExistence type="predicted"/>
<dbReference type="Proteomes" id="UP001283361">
    <property type="component" value="Unassembled WGS sequence"/>
</dbReference>